<evidence type="ECO:0000259" key="4">
    <source>
        <dbReference type="PROSITE" id="PS01180"/>
    </source>
</evidence>
<dbReference type="Gene3D" id="2.40.10.10">
    <property type="entry name" value="Trypsin-like serine proteases"/>
    <property type="match status" value="1"/>
</dbReference>
<dbReference type="FunFam" id="2.40.10.10:FF:000068">
    <property type="entry name" value="transmembrane protease serine 2"/>
    <property type="match status" value="1"/>
</dbReference>
<comment type="caution">
    <text evidence="6">The sequence shown here is derived from an EMBL/GenBank/DDBJ whole genome shotgun (WGS) entry which is preliminary data.</text>
</comment>
<dbReference type="PROSITE" id="PS50240">
    <property type="entry name" value="TRYPSIN_DOM"/>
    <property type="match status" value="1"/>
</dbReference>
<evidence type="ECO:0000259" key="5">
    <source>
        <dbReference type="PROSITE" id="PS50240"/>
    </source>
</evidence>
<comment type="caution">
    <text evidence="2">Lacks conserved residue(s) required for the propagation of feature annotation.</text>
</comment>
<name>A0AAW1CNV6_9HEMI</name>
<evidence type="ECO:0000256" key="3">
    <source>
        <dbReference type="SAM" id="SignalP"/>
    </source>
</evidence>
<sequence>MKLLFAILLILPSVIFGQTVNNVKLLHGMPYKISNPQYPSDTRWEKFSLEWNLEVEEGARIKIACEDIRMVQRDPWTDDCPHIFFSVSDGKGERKICGSGVYNFVHVSDGTKLKVKMGSPADGEGNSLISCTALNIGEPEPEEIVKLEPNGKAWWVKLYDDESKPYQDRLWKFESPEGTRISFQCDTSLRSIEPLCGFSVLTINNGVNDEQYCTGGRYVWFSKINKAKLRYQLDETGVGRIQCLVQAVTGPNANEYENVVSEEVDSSEHGVTPGSRKTSCKCGWTNKNLARIVNGEETRPHEFPWMVHLSVRFETDQGSFDATCGASIVTPRHIITAAHCVSASGRVMRPENIEMILGKHDSTKPTGKEVTVNAEKVFVPKLFLERGLDYHDFAVIFTKQTIEFNDIIGPICIEPTELPVTNRQAVIMGWGLTEESRYTNYLRKAKVRVMDLNVCRNENTHDWDVCSATEPRSFCSGDSGGPVVWLDKETNRYTQLSLVSRGLCIGKRPSISTKVAYFYGYLQEVIKETEPSVATCHKV</sequence>
<dbReference type="PANTHER" id="PTHR24252">
    <property type="entry name" value="ACROSIN-RELATED"/>
    <property type="match status" value="1"/>
</dbReference>
<dbReference type="InterPro" id="IPR001254">
    <property type="entry name" value="Trypsin_dom"/>
</dbReference>
<dbReference type="SUPFAM" id="SSF49854">
    <property type="entry name" value="Spermadhesin, CUB domain"/>
    <property type="match status" value="1"/>
</dbReference>
<gene>
    <name evidence="6" type="ORF">O3M35_002730</name>
</gene>
<evidence type="ECO:0000313" key="6">
    <source>
        <dbReference type="EMBL" id="KAK9499745.1"/>
    </source>
</evidence>
<dbReference type="CDD" id="cd00190">
    <property type="entry name" value="Tryp_SPc"/>
    <property type="match status" value="1"/>
</dbReference>
<dbReference type="PROSITE" id="PS00134">
    <property type="entry name" value="TRYPSIN_HIS"/>
    <property type="match status" value="1"/>
</dbReference>
<keyword evidence="1 2" id="KW-1015">Disulfide bond</keyword>
<keyword evidence="7" id="KW-1185">Reference proteome</keyword>
<dbReference type="InterPro" id="IPR018114">
    <property type="entry name" value="TRYPSIN_HIS"/>
</dbReference>
<dbReference type="InterPro" id="IPR035914">
    <property type="entry name" value="Sperma_CUB_dom_sf"/>
</dbReference>
<reference evidence="6 7" key="1">
    <citation type="submission" date="2022-12" db="EMBL/GenBank/DDBJ databases">
        <title>Chromosome-level genome assembly of true bugs.</title>
        <authorList>
            <person name="Ma L."/>
            <person name="Li H."/>
        </authorList>
    </citation>
    <scope>NUCLEOTIDE SEQUENCE [LARGE SCALE GENOMIC DNA]</scope>
    <source>
        <strain evidence="6">Lab_2022b</strain>
    </source>
</reference>
<dbReference type="AlphaFoldDB" id="A0AAW1CNV6"/>
<dbReference type="InterPro" id="IPR009003">
    <property type="entry name" value="Peptidase_S1_PA"/>
</dbReference>
<dbReference type="InterPro" id="IPR043504">
    <property type="entry name" value="Peptidase_S1_PA_chymotrypsin"/>
</dbReference>
<dbReference type="PANTHER" id="PTHR24252:SF7">
    <property type="entry name" value="HYALIN"/>
    <property type="match status" value="1"/>
</dbReference>
<organism evidence="6 7">
    <name type="scientific">Rhynocoris fuscipes</name>
    <dbReference type="NCBI Taxonomy" id="488301"/>
    <lineage>
        <taxon>Eukaryota</taxon>
        <taxon>Metazoa</taxon>
        <taxon>Ecdysozoa</taxon>
        <taxon>Arthropoda</taxon>
        <taxon>Hexapoda</taxon>
        <taxon>Insecta</taxon>
        <taxon>Pterygota</taxon>
        <taxon>Neoptera</taxon>
        <taxon>Paraneoptera</taxon>
        <taxon>Hemiptera</taxon>
        <taxon>Heteroptera</taxon>
        <taxon>Panheteroptera</taxon>
        <taxon>Cimicomorpha</taxon>
        <taxon>Reduviidae</taxon>
        <taxon>Harpactorinae</taxon>
        <taxon>Harpactorini</taxon>
        <taxon>Rhynocoris</taxon>
    </lineage>
</organism>
<feature type="signal peptide" evidence="3">
    <location>
        <begin position="1"/>
        <end position="17"/>
    </location>
</feature>
<dbReference type="GO" id="GO:0006508">
    <property type="term" value="P:proteolysis"/>
    <property type="evidence" value="ECO:0007669"/>
    <property type="project" value="InterPro"/>
</dbReference>
<evidence type="ECO:0000256" key="1">
    <source>
        <dbReference type="ARBA" id="ARBA00023157"/>
    </source>
</evidence>
<keyword evidence="3" id="KW-0732">Signal</keyword>
<dbReference type="InterPro" id="IPR001314">
    <property type="entry name" value="Peptidase_S1A"/>
</dbReference>
<proteinExistence type="predicted"/>
<dbReference type="GO" id="GO:0004252">
    <property type="term" value="F:serine-type endopeptidase activity"/>
    <property type="evidence" value="ECO:0007669"/>
    <property type="project" value="InterPro"/>
</dbReference>
<dbReference type="PROSITE" id="PS01180">
    <property type="entry name" value="CUB"/>
    <property type="match status" value="1"/>
</dbReference>
<dbReference type="EMBL" id="JAPXFL010000011">
    <property type="protein sequence ID" value="KAK9499745.1"/>
    <property type="molecule type" value="Genomic_DNA"/>
</dbReference>
<dbReference type="InterPro" id="IPR000859">
    <property type="entry name" value="CUB_dom"/>
</dbReference>
<dbReference type="Pfam" id="PF00089">
    <property type="entry name" value="Trypsin"/>
    <property type="match status" value="1"/>
</dbReference>
<evidence type="ECO:0000313" key="7">
    <source>
        <dbReference type="Proteomes" id="UP001461498"/>
    </source>
</evidence>
<feature type="domain" description="Peptidase S1" evidence="5">
    <location>
        <begin position="292"/>
        <end position="527"/>
    </location>
</feature>
<feature type="disulfide bond" evidence="2">
    <location>
        <begin position="80"/>
        <end position="97"/>
    </location>
</feature>
<feature type="domain" description="CUB" evidence="4">
    <location>
        <begin position="16"/>
        <end position="135"/>
    </location>
</feature>
<feature type="chain" id="PRO_5043743727" evidence="3">
    <location>
        <begin position="18"/>
        <end position="539"/>
    </location>
</feature>
<dbReference type="PRINTS" id="PR00722">
    <property type="entry name" value="CHYMOTRYPSIN"/>
</dbReference>
<evidence type="ECO:0000256" key="2">
    <source>
        <dbReference type="PROSITE-ProRule" id="PRU00059"/>
    </source>
</evidence>
<accession>A0AAW1CNV6</accession>
<protein>
    <submittedName>
        <fullName evidence="6">Uncharacterized protein</fullName>
    </submittedName>
</protein>
<dbReference type="SUPFAM" id="SSF50494">
    <property type="entry name" value="Trypsin-like serine proteases"/>
    <property type="match status" value="1"/>
</dbReference>
<dbReference type="SMART" id="SM00020">
    <property type="entry name" value="Tryp_SPc"/>
    <property type="match status" value="1"/>
</dbReference>
<dbReference type="Proteomes" id="UP001461498">
    <property type="component" value="Unassembled WGS sequence"/>
</dbReference>